<keyword evidence="8" id="KW-1185">Reference proteome</keyword>
<evidence type="ECO:0000256" key="4">
    <source>
        <dbReference type="ARBA" id="ARBA00022989"/>
    </source>
</evidence>
<comment type="subcellular location">
    <subcellularLocation>
        <location evidence="1">Membrane</location>
    </subcellularLocation>
</comment>
<evidence type="ECO:0000256" key="6">
    <source>
        <dbReference type="SAM" id="Phobius"/>
    </source>
</evidence>
<keyword evidence="4 6" id="KW-1133">Transmembrane helix</keyword>
<protein>
    <recommendedName>
        <fullName evidence="9">Plasma membrane proteolipid 3</fullName>
    </recommendedName>
</protein>
<evidence type="ECO:0008006" key="9">
    <source>
        <dbReference type="Google" id="ProtNLM"/>
    </source>
</evidence>
<name>A0A162V045_PHYB8</name>
<dbReference type="EMBL" id="KV440972">
    <property type="protein sequence ID" value="OAD79122.1"/>
    <property type="molecule type" value="Genomic_DNA"/>
</dbReference>
<dbReference type="RefSeq" id="XP_018297162.1">
    <property type="nucleotide sequence ID" value="XM_018429310.1"/>
</dbReference>
<dbReference type="GO" id="GO:0016020">
    <property type="term" value="C:membrane"/>
    <property type="evidence" value="ECO:0007669"/>
    <property type="project" value="UniProtKB-SubCell"/>
</dbReference>
<dbReference type="InterPro" id="IPR000612">
    <property type="entry name" value="PMP3"/>
</dbReference>
<evidence type="ECO:0000313" key="8">
    <source>
        <dbReference type="Proteomes" id="UP000077315"/>
    </source>
</evidence>
<gene>
    <name evidence="7" type="ORF">PHYBLDRAFT_129752</name>
</gene>
<dbReference type="VEuPathDB" id="FungiDB:PHYBLDRAFT_129752"/>
<keyword evidence="5 6" id="KW-0472">Membrane</keyword>
<keyword evidence="3 6" id="KW-0812">Transmembrane</keyword>
<dbReference type="Proteomes" id="UP000077315">
    <property type="component" value="Unassembled WGS sequence"/>
</dbReference>
<dbReference type="InParanoid" id="A0A162V045"/>
<organism evidence="7 8">
    <name type="scientific">Phycomyces blakesleeanus (strain ATCC 8743b / DSM 1359 / FGSC 10004 / NBRC 33097 / NRRL 1555)</name>
    <dbReference type="NCBI Taxonomy" id="763407"/>
    <lineage>
        <taxon>Eukaryota</taxon>
        <taxon>Fungi</taxon>
        <taxon>Fungi incertae sedis</taxon>
        <taxon>Mucoromycota</taxon>
        <taxon>Mucoromycotina</taxon>
        <taxon>Mucoromycetes</taxon>
        <taxon>Mucorales</taxon>
        <taxon>Phycomycetaceae</taxon>
        <taxon>Phycomyces</taxon>
    </lineage>
</organism>
<comment type="similarity">
    <text evidence="2">Belongs to the UPF0057 (PMP3) family.</text>
</comment>
<evidence type="ECO:0000256" key="2">
    <source>
        <dbReference type="ARBA" id="ARBA00009530"/>
    </source>
</evidence>
<dbReference type="STRING" id="763407.A0A162V045"/>
<dbReference type="PANTHER" id="PTHR21659">
    <property type="entry name" value="HYDROPHOBIC PROTEIN RCI2 LOW TEMPERATURE AND SALT RESPONSIVE PROTEIN LTI6 -RELATED"/>
    <property type="match status" value="1"/>
</dbReference>
<dbReference type="PROSITE" id="PS01309">
    <property type="entry name" value="UPF0057"/>
    <property type="match status" value="1"/>
</dbReference>
<reference evidence="8" key="1">
    <citation type="submission" date="2015-06" db="EMBL/GenBank/DDBJ databases">
        <title>Expansion of signal transduction pathways in fungi by whole-genome duplication.</title>
        <authorList>
            <consortium name="DOE Joint Genome Institute"/>
            <person name="Corrochano L.M."/>
            <person name="Kuo A."/>
            <person name="Marcet-Houben M."/>
            <person name="Polaino S."/>
            <person name="Salamov A."/>
            <person name="Villalobos J.M."/>
            <person name="Alvarez M.I."/>
            <person name="Avalos J."/>
            <person name="Benito E.P."/>
            <person name="Benoit I."/>
            <person name="Burger G."/>
            <person name="Camino L.P."/>
            <person name="Canovas D."/>
            <person name="Cerda-Olmedo E."/>
            <person name="Cheng J.-F."/>
            <person name="Dominguez A."/>
            <person name="Elias M."/>
            <person name="Eslava A.P."/>
            <person name="Glaser F."/>
            <person name="Grimwood J."/>
            <person name="Gutierrez G."/>
            <person name="Heitman J."/>
            <person name="Henrissat B."/>
            <person name="Iturriaga E.A."/>
            <person name="Lang B.F."/>
            <person name="Lavin J.L."/>
            <person name="Lee S."/>
            <person name="Li W."/>
            <person name="Lindquist E."/>
            <person name="Lopez-Garcia S."/>
            <person name="Luque E.M."/>
            <person name="Marcos A.T."/>
            <person name="Martin J."/>
            <person name="McCluskey K."/>
            <person name="Medina H.R."/>
            <person name="Miralles-Duran A."/>
            <person name="Miyazaki A."/>
            <person name="Munoz-Torres E."/>
            <person name="Oguiza J.A."/>
            <person name="Ohm R."/>
            <person name="Olmedo M."/>
            <person name="Orejas M."/>
            <person name="Ortiz-Castellanos L."/>
            <person name="Pisabarro A.G."/>
            <person name="Rodriguez-Romero J."/>
            <person name="Ruiz-Herrera J."/>
            <person name="Ruiz-Vazquez R."/>
            <person name="Sanz C."/>
            <person name="Schackwitz W."/>
            <person name="Schmutz J."/>
            <person name="Shahriari M."/>
            <person name="Shelest E."/>
            <person name="Silva-Franco F."/>
            <person name="Soanes D."/>
            <person name="Syed K."/>
            <person name="Tagua V.G."/>
            <person name="Talbot N.J."/>
            <person name="Thon M."/>
            <person name="De vries R.P."/>
            <person name="Wiebenga A."/>
            <person name="Yadav J.S."/>
            <person name="Braun E.L."/>
            <person name="Baker S."/>
            <person name="Garre V."/>
            <person name="Horwitz B."/>
            <person name="Torres-Martinez S."/>
            <person name="Idnurm A."/>
            <person name="Herrera-Estrella A."/>
            <person name="Gabaldon T."/>
            <person name="Grigoriev I.V."/>
        </authorList>
    </citation>
    <scope>NUCLEOTIDE SEQUENCE [LARGE SCALE GENOMIC DNA]</scope>
    <source>
        <strain evidence="8">NRRL 1555(-)</strain>
    </source>
</reference>
<sequence>MAFTASDICKIVLAVVLPPLGVFFERGCGCDLLINIGLTCLGYIPGIIHALYIILKY</sequence>
<dbReference type="PANTHER" id="PTHR21659:SF42">
    <property type="entry name" value="UPF0057 MEMBRANE PROTEIN ZK632.10-RELATED"/>
    <property type="match status" value="1"/>
</dbReference>
<dbReference type="AlphaFoldDB" id="A0A162V045"/>
<proteinExistence type="inferred from homology"/>
<feature type="transmembrane region" description="Helical" evidence="6">
    <location>
        <begin position="32"/>
        <end position="55"/>
    </location>
</feature>
<evidence type="ECO:0000256" key="1">
    <source>
        <dbReference type="ARBA" id="ARBA00004370"/>
    </source>
</evidence>
<dbReference type="GeneID" id="28990216"/>
<dbReference type="Pfam" id="PF01679">
    <property type="entry name" value="Pmp3"/>
    <property type="match status" value="1"/>
</dbReference>
<evidence type="ECO:0000313" key="7">
    <source>
        <dbReference type="EMBL" id="OAD79122.1"/>
    </source>
</evidence>
<evidence type="ECO:0000256" key="5">
    <source>
        <dbReference type="ARBA" id="ARBA00023136"/>
    </source>
</evidence>
<evidence type="ECO:0000256" key="3">
    <source>
        <dbReference type="ARBA" id="ARBA00022692"/>
    </source>
</evidence>
<accession>A0A162V045</accession>
<dbReference type="FunCoup" id="A0A162V045">
    <property type="interactions" value="146"/>
</dbReference>
<dbReference type="OrthoDB" id="2802411at2759"/>